<dbReference type="PANTHER" id="PTHR43199:SF6">
    <property type="entry name" value="GLUTATHIONE HYDROLASE PROENZYME"/>
    <property type="match status" value="1"/>
</dbReference>
<comment type="PTM">
    <text evidence="8">Cleaved by autocatalysis into a large and a small subunit.</text>
</comment>
<evidence type="ECO:0000256" key="2">
    <source>
        <dbReference type="ARBA" id="ARBA00001089"/>
    </source>
</evidence>
<dbReference type="GO" id="GO:0006751">
    <property type="term" value="P:glutathione catabolic process"/>
    <property type="evidence" value="ECO:0007669"/>
    <property type="project" value="UniProtKB-UniRule"/>
</dbReference>
<dbReference type="Proteomes" id="UP000009102">
    <property type="component" value="Chromosome"/>
</dbReference>
<gene>
    <name evidence="10" type="ordered locus">Hneap_0026</name>
</gene>
<feature type="binding site" evidence="7">
    <location>
        <position position="450"/>
    </location>
    <ligand>
        <name>L-glutamate</name>
        <dbReference type="ChEBI" id="CHEBI:29985"/>
    </ligand>
</feature>
<dbReference type="UniPathway" id="UPA00204"/>
<feature type="binding site" evidence="7">
    <location>
        <begin position="479"/>
        <end position="480"/>
    </location>
    <ligand>
        <name>L-glutamate</name>
        <dbReference type="ChEBI" id="CHEBI:29985"/>
    </ligand>
</feature>
<feature type="active site" description="Nucleophile" evidence="6">
    <location>
        <position position="408"/>
    </location>
</feature>
<evidence type="ECO:0000256" key="3">
    <source>
        <dbReference type="ARBA" id="ARBA00009381"/>
    </source>
</evidence>
<dbReference type="Gene3D" id="3.60.20.40">
    <property type="match status" value="1"/>
</dbReference>
<dbReference type="PANTHER" id="PTHR43199">
    <property type="entry name" value="GLUTATHIONE HYDROLASE"/>
    <property type="match status" value="1"/>
</dbReference>
<dbReference type="EMBL" id="CP001801">
    <property type="protein sequence ID" value="ACX94892.1"/>
    <property type="molecule type" value="Genomic_DNA"/>
</dbReference>
<dbReference type="InterPro" id="IPR043138">
    <property type="entry name" value="GGT_lsub"/>
</dbReference>
<dbReference type="HOGENOM" id="CLU_014813_0_3_6"/>
<dbReference type="InterPro" id="IPR055262">
    <property type="entry name" value="GGT_CS"/>
</dbReference>
<organism evidence="10 11">
    <name type="scientific">Halothiobacillus neapolitanus (strain ATCC 23641 / DSM 15147 / CIP 104769 / NCIMB 8539 / c2)</name>
    <name type="common">Thiobacillus neapolitanus</name>
    <dbReference type="NCBI Taxonomy" id="555778"/>
    <lineage>
        <taxon>Bacteria</taxon>
        <taxon>Pseudomonadati</taxon>
        <taxon>Pseudomonadota</taxon>
        <taxon>Gammaproteobacteria</taxon>
        <taxon>Chromatiales</taxon>
        <taxon>Halothiobacillaceae</taxon>
        <taxon>Halothiobacillus</taxon>
    </lineage>
</organism>
<keyword evidence="4 8" id="KW-0012">Acyltransferase</keyword>
<dbReference type="SUPFAM" id="SSF56235">
    <property type="entry name" value="N-terminal nucleophile aminohydrolases (Ntn hydrolases)"/>
    <property type="match status" value="1"/>
</dbReference>
<evidence type="ECO:0000256" key="1">
    <source>
        <dbReference type="ARBA" id="ARBA00001049"/>
    </source>
</evidence>
<dbReference type="InterPro" id="IPR043137">
    <property type="entry name" value="GGT_ssub_C"/>
</dbReference>
<keyword evidence="8" id="KW-0378">Hydrolase</keyword>
<dbReference type="InterPro" id="IPR029055">
    <property type="entry name" value="Ntn_hydrolases_N"/>
</dbReference>
<keyword evidence="9" id="KW-0732">Signal</keyword>
<keyword evidence="8 10" id="KW-0808">Transferase</keyword>
<comment type="pathway">
    <text evidence="8">Sulfur metabolism; glutathione metabolism.</text>
</comment>
<comment type="similarity">
    <text evidence="3 8">Belongs to the gamma-glutamyltransferase family.</text>
</comment>
<dbReference type="STRING" id="555778.Hneap_0026"/>
<evidence type="ECO:0000256" key="7">
    <source>
        <dbReference type="PIRSR" id="PIRSR600101-2"/>
    </source>
</evidence>
<dbReference type="GO" id="GO:0006750">
    <property type="term" value="P:glutathione biosynthetic process"/>
    <property type="evidence" value="ECO:0007669"/>
    <property type="project" value="UniProtKB-KW"/>
</dbReference>
<keyword evidence="8" id="KW-0865">Zymogen</keyword>
<sequence>MPSKNTHKIISSFMALALLMSTAMAQGATPQTTTADAATITQQALDATAPATTRAELAAAKPVLAKQAMVVTAQHLATQVGVDILKQGGNAVDAAVAVGYALAVVHPCCGNIGGGGFMVLHLAEGKTLFLDFREKAPLKATPTLFQDAEGNVVKGRSTHSYLGVGVPGTVMGLNTALATYGSMSRKQVMAPAIKLARDGFVLTAGDVNILHTRREDFAKYPNVSNTFLNHGKPYEVGDRLVQPQLAHTLALISKEGSHAFYRGHIAQAVVKASKENGGLLSLQDFADYTVNWAQPIACGYHGYTIMSAPPPSSGGTTICQILQLIQPYPIKKWGYGSVKAIHYLVEAERRAFADRNTYLGDPAFVKNPITDLLSPKHIAQMRASIEPDKATPSSEIKGSLGADEGQQTTHYSIVDAKGNAVSITYTINYLFGLGQIAGDTGFFLNNEMDDFTAKPGVPNSFGLVQGRVNQIEPGKRPLSSMSPTIVLKDGKLFMVTGSPGGSTIISTTLESILNVVDFGMNMQQAVDAPRVHHQWYPDLVFIEPGLLTPKTQTTLKDMGYRFKEVTSWGADEAILLNPKTGLLEGANDRRRPAGLAAGY</sequence>
<feature type="binding site" evidence="7">
    <location>
        <position position="133"/>
    </location>
    <ligand>
        <name>L-glutamate</name>
        <dbReference type="ChEBI" id="CHEBI:29985"/>
    </ligand>
</feature>
<evidence type="ECO:0000256" key="6">
    <source>
        <dbReference type="PIRSR" id="PIRSR600101-1"/>
    </source>
</evidence>
<dbReference type="NCBIfam" id="TIGR00066">
    <property type="entry name" value="g_glut_trans"/>
    <property type="match status" value="1"/>
</dbReference>
<dbReference type="EC" id="3.4.19.13" evidence="8"/>
<evidence type="ECO:0000256" key="8">
    <source>
        <dbReference type="RuleBase" id="RU368036"/>
    </source>
</evidence>
<evidence type="ECO:0000256" key="9">
    <source>
        <dbReference type="SAM" id="SignalP"/>
    </source>
</evidence>
<dbReference type="KEGG" id="hna:Hneap_0026"/>
<keyword evidence="11" id="KW-1185">Reference proteome</keyword>
<dbReference type="eggNOG" id="COG0405">
    <property type="taxonomic scope" value="Bacteria"/>
</dbReference>
<dbReference type="Pfam" id="PF01019">
    <property type="entry name" value="G_glu_transpept"/>
    <property type="match status" value="1"/>
</dbReference>
<comment type="catalytic activity">
    <reaction evidence="2 8">
        <text>glutathione + H2O = L-cysteinylglycine + L-glutamate</text>
        <dbReference type="Rhea" id="RHEA:28807"/>
        <dbReference type="ChEBI" id="CHEBI:15377"/>
        <dbReference type="ChEBI" id="CHEBI:29985"/>
        <dbReference type="ChEBI" id="CHEBI:57925"/>
        <dbReference type="ChEBI" id="CHEBI:61694"/>
        <dbReference type="EC" id="3.4.19.13"/>
    </reaction>
</comment>
<comment type="catalytic activity">
    <reaction evidence="1 8">
        <text>an S-substituted glutathione + H2O = an S-substituted L-cysteinylglycine + L-glutamate</text>
        <dbReference type="Rhea" id="RHEA:59468"/>
        <dbReference type="ChEBI" id="CHEBI:15377"/>
        <dbReference type="ChEBI" id="CHEBI:29985"/>
        <dbReference type="ChEBI" id="CHEBI:90779"/>
        <dbReference type="ChEBI" id="CHEBI:143103"/>
        <dbReference type="EC" id="3.4.19.13"/>
    </reaction>
</comment>
<dbReference type="EC" id="2.3.2.2" evidence="8"/>
<feature type="signal peptide" evidence="9">
    <location>
        <begin position="1"/>
        <end position="25"/>
    </location>
</feature>
<dbReference type="InterPro" id="IPR051792">
    <property type="entry name" value="GGT_bact"/>
</dbReference>
<dbReference type="GO" id="GO:0103068">
    <property type="term" value="F:leukotriene C4 gamma-glutamyl transferase activity"/>
    <property type="evidence" value="ECO:0007669"/>
    <property type="project" value="UniProtKB-EC"/>
</dbReference>
<evidence type="ECO:0000313" key="11">
    <source>
        <dbReference type="Proteomes" id="UP000009102"/>
    </source>
</evidence>
<dbReference type="PROSITE" id="PS00462">
    <property type="entry name" value="G_GLU_TRANSPEPTIDASE"/>
    <property type="match status" value="1"/>
</dbReference>
<comment type="catalytic activity">
    <reaction evidence="5 8">
        <text>an N-terminal (5-L-glutamyl)-[peptide] + an alpha-amino acid = 5-L-glutamyl amino acid + an N-terminal L-alpha-aminoacyl-[peptide]</text>
        <dbReference type="Rhea" id="RHEA:23904"/>
        <dbReference type="Rhea" id="RHEA-COMP:9780"/>
        <dbReference type="Rhea" id="RHEA-COMP:9795"/>
        <dbReference type="ChEBI" id="CHEBI:77644"/>
        <dbReference type="ChEBI" id="CHEBI:78597"/>
        <dbReference type="ChEBI" id="CHEBI:78599"/>
        <dbReference type="ChEBI" id="CHEBI:78608"/>
        <dbReference type="EC" id="2.3.2.2"/>
    </reaction>
</comment>
<accession>D0KVW5</accession>
<evidence type="ECO:0000313" key="10">
    <source>
        <dbReference type="EMBL" id="ACX94892.1"/>
    </source>
</evidence>
<dbReference type="PRINTS" id="PR01210">
    <property type="entry name" value="GGTRANSPTASE"/>
</dbReference>
<feature type="binding site" evidence="7">
    <location>
        <begin position="426"/>
        <end position="428"/>
    </location>
    <ligand>
        <name>L-glutamate</name>
        <dbReference type="ChEBI" id="CHEBI:29985"/>
    </ligand>
</feature>
<dbReference type="RefSeq" id="WP_012822929.1">
    <property type="nucleotide sequence ID" value="NC_013422.1"/>
</dbReference>
<dbReference type="Gene3D" id="1.10.246.130">
    <property type="match status" value="1"/>
</dbReference>
<evidence type="ECO:0000256" key="4">
    <source>
        <dbReference type="ARBA" id="ARBA00023315"/>
    </source>
</evidence>
<feature type="binding site" evidence="7">
    <location>
        <position position="501"/>
    </location>
    <ligand>
        <name>L-glutamate</name>
        <dbReference type="ChEBI" id="CHEBI:29985"/>
    </ligand>
</feature>
<proteinExistence type="inferred from homology"/>
<reference evidence="10 11" key="1">
    <citation type="submission" date="2009-10" db="EMBL/GenBank/DDBJ databases">
        <title>Complete sequence of Halothiobacillus neapolitanus c2.</title>
        <authorList>
            <consortium name="US DOE Joint Genome Institute"/>
            <person name="Lucas S."/>
            <person name="Copeland A."/>
            <person name="Lapidus A."/>
            <person name="Glavina del Rio T."/>
            <person name="Tice H."/>
            <person name="Bruce D."/>
            <person name="Goodwin L."/>
            <person name="Pitluck S."/>
            <person name="Davenport K."/>
            <person name="Brettin T."/>
            <person name="Detter J.C."/>
            <person name="Han C."/>
            <person name="Tapia R."/>
            <person name="Larimer F."/>
            <person name="Land M."/>
            <person name="Hauser L."/>
            <person name="Kyrpides N."/>
            <person name="Mikhailova N."/>
            <person name="Kerfeld C."/>
            <person name="Cannon G."/>
            <person name="Heinhort S."/>
        </authorList>
    </citation>
    <scope>NUCLEOTIDE SEQUENCE [LARGE SCALE GENOMIC DNA]</scope>
    <source>
        <strain evidence="11">ATCC 23641 / c2</strain>
    </source>
</reference>
<dbReference type="InterPro" id="IPR000101">
    <property type="entry name" value="GGT_peptidase"/>
</dbReference>
<name>D0KVW5_HALNC</name>
<evidence type="ECO:0000256" key="5">
    <source>
        <dbReference type="ARBA" id="ARBA00047417"/>
    </source>
</evidence>
<dbReference type="MEROPS" id="T03.001"/>
<keyword evidence="8" id="KW-0317">Glutathione biosynthesis</keyword>
<protein>
    <recommendedName>
        <fullName evidence="8">Glutathione hydrolase proenzyme</fullName>
        <ecNumber evidence="8">2.3.2.2</ecNumber>
        <ecNumber evidence="8">3.4.19.13</ecNumber>
    </recommendedName>
    <component>
        <recommendedName>
            <fullName evidence="8">Glutathione hydrolase large chain</fullName>
        </recommendedName>
    </component>
    <component>
        <recommendedName>
            <fullName evidence="8">Glutathione hydrolase small chain</fullName>
        </recommendedName>
    </component>
</protein>
<feature type="chain" id="PRO_5003009825" description="Glutathione hydrolase proenzyme" evidence="9">
    <location>
        <begin position="26"/>
        <end position="599"/>
    </location>
</feature>
<dbReference type="GO" id="GO:0036374">
    <property type="term" value="F:glutathione hydrolase activity"/>
    <property type="evidence" value="ECO:0007669"/>
    <property type="project" value="UniProtKB-UniRule"/>
</dbReference>
<comment type="subunit">
    <text evidence="8">This enzyme consists of two polypeptide chains, which are synthesized in precursor form from a single polypeptide.</text>
</comment>
<dbReference type="AlphaFoldDB" id="D0KVW5"/>